<feature type="disulfide bond" evidence="13">
    <location>
        <begin position="493"/>
        <end position="507"/>
    </location>
</feature>
<evidence type="ECO:0000256" key="3">
    <source>
        <dbReference type="ARBA" id="ARBA00022496"/>
    </source>
</evidence>
<feature type="disulfide bond" evidence="13">
    <location>
        <begin position="178"/>
        <end position="193"/>
    </location>
</feature>
<feature type="binding site" evidence="11">
    <location>
        <position position="142"/>
    </location>
    <ligand>
        <name>hydrogencarbonate</name>
        <dbReference type="ChEBI" id="CHEBI:17544"/>
        <label>1</label>
    </ligand>
</feature>
<evidence type="ECO:0000256" key="10">
    <source>
        <dbReference type="PIRNR" id="PIRNR002549"/>
    </source>
</evidence>
<feature type="binding site" evidence="11">
    <location>
        <position position="136"/>
    </location>
    <ligand>
        <name>hydrogencarbonate</name>
        <dbReference type="ChEBI" id="CHEBI:17544"/>
        <label>1</label>
    </ligand>
</feature>
<dbReference type="CDD" id="cd13617">
    <property type="entry name" value="PBP2_transferrin_C"/>
    <property type="match status" value="1"/>
</dbReference>
<dbReference type="GO" id="GO:0005769">
    <property type="term" value="C:early endosome"/>
    <property type="evidence" value="ECO:0007669"/>
    <property type="project" value="TreeGrafter"/>
</dbReference>
<feature type="binding site" evidence="12">
    <location>
        <position position="530"/>
    </location>
    <ligand>
        <name>Fe(3+)</name>
        <dbReference type="ChEBI" id="CHEBI:29034"/>
        <label>2</label>
    </ligand>
</feature>
<evidence type="ECO:0000256" key="12">
    <source>
        <dbReference type="PIRSR" id="PIRSR002549-3"/>
    </source>
</evidence>
<dbReference type="GO" id="GO:0055037">
    <property type="term" value="C:recycling endosome"/>
    <property type="evidence" value="ECO:0007669"/>
    <property type="project" value="TreeGrafter"/>
</dbReference>
<dbReference type="PROSITE" id="PS00207">
    <property type="entry name" value="TRANSFERRIN_LIKE_3"/>
    <property type="match status" value="1"/>
</dbReference>
<dbReference type="SUPFAM" id="SSF53850">
    <property type="entry name" value="Periplasmic binding protein-like II"/>
    <property type="match status" value="2"/>
</dbReference>
<keyword evidence="7 12" id="KW-0408">Iron</keyword>
<keyword evidence="5 12" id="KW-0479">Metal-binding</keyword>
<dbReference type="Pfam" id="PF00405">
    <property type="entry name" value="Transferrin"/>
    <property type="match status" value="2"/>
</dbReference>
<dbReference type="GO" id="GO:0005886">
    <property type="term" value="C:plasma membrane"/>
    <property type="evidence" value="ECO:0007669"/>
    <property type="project" value="TreeGrafter"/>
</dbReference>
<feature type="binding site" evidence="11">
    <location>
        <position position="468"/>
    </location>
    <ligand>
        <name>hydrogencarbonate</name>
        <dbReference type="ChEBI" id="CHEBI:17544"/>
        <label>1</label>
    </ligand>
</feature>
<keyword evidence="14" id="KW-0732">Signal</keyword>
<dbReference type="PROSITE" id="PS00206">
    <property type="entry name" value="TRANSFERRIN_LIKE_2"/>
    <property type="match status" value="1"/>
</dbReference>
<keyword evidence="6" id="KW-0677">Repeat</keyword>
<feature type="domain" description="Transferrin-like" evidence="15">
    <location>
        <begin position="363"/>
        <end position="677"/>
    </location>
</feature>
<feature type="disulfide bond" evidence="13">
    <location>
        <begin position="423"/>
        <end position="688"/>
    </location>
</feature>
<dbReference type="Proteomes" id="UP000007648">
    <property type="component" value="Unassembled WGS sequence"/>
</dbReference>
<evidence type="ECO:0000256" key="4">
    <source>
        <dbReference type="ARBA" id="ARBA00022525"/>
    </source>
</evidence>
<feature type="binding site" evidence="12">
    <location>
        <position position="599"/>
    </location>
    <ligand>
        <name>Fe(3+)</name>
        <dbReference type="ChEBI" id="CHEBI:29034"/>
        <label>1</label>
    </ligand>
</feature>
<proteinExistence type="inferred from homology"/>
<evidence type="ECO:0000256" key="6">
    <source>
        <dbReference type="ARBA" id="ARBA00022737"/>
    </source>
</evidence>
<dbReference type="AlphaFoldDB" id="G3WL59"/>
<dbReference type="PRINTS" id="PR00422">
    <property type="entry name" value="TRANSFERRIN"/>
</dbReference>
<feature type="binding site" evidence="12">
    <location>
        <position position="79"/>
    </location>
    <ligand>
        <name>Fe(3+)</name>
        <dbReference type="ChEBI" id="CHEBI:29034"/>
        <label>1</label>
    </ligand>
</feature>
<dbReference type="STRING" id="9305.ENSSHAP00000016164"/>
<dbReference type="Ensembl" id="ENSSHAT00000016298.2">
    <property type="protein sequence ID" value="ENSSHAP00000016164.2"/>
    <property type="gene ID" value="ENSSHAG00000013757.2"/>
</dbReference>
<feature type="disulfide bond" evidence="13">
    <location>
        <begin position="190"/>
        <end position="201"/>
    </location>
</feature>
<dbReference type="InterPro" id="IPR016357">
    <property type="entry name" value="Transferrin"/>
</dbReference>
<feature type="binding site" evidence="11">
    <location>
        <position position="143"/>
    </location>
    <ligand>
        <name>hydrogencarbonate</name>
        <dbReference type="ChEBI" id="CHEBI:17544"/>
        <label>1</label>
    </ligand>
</feature>
<organism evidence="16 17">
    <name type="scientific">Sarcophilus harrisii</name>
    <name type="common">Tasmanian devil</name>
    <name type="synonym">Sarcophilus laniarius</name>
    <dbReference type="NCBI Taxonomy" id="9305"/>
    <lineage>
        <taxon>Eukaryota</taxon>
        <taxon>Metazoa</taxon>
        <taxon>Chordata</taxon>
        <taxon>Craniata</taxon>
        <taxon>Vertebrata</taxon>
        <taxon>Euteleostomi</taxon>
        <taxon>Mammalia</taxon>
        <taxon>Metatheria</taxon>
        <taxon>Dasyuromorphia</taxon>
        <taxon>Dasyuridae</taxon>
        <taxon>Sarcophilus</taxon>
    </lineage>
</organism>
<keyword evidence="9 13" id="KW-1015">Disulfide bond</keyword>
<keyword evidence="17" id="KW-1185">Reference proteome</keyword>
<dbReference type="eggNOG" id="KOG0090">
    <property type="taxonomic scope" value="Eukaryota"/>
</dbReference>
<evidence type="ECO:0000259" key="15">
    <source>
        <dbReference type="PROSITE" id="PS51408"/>
    </source>
</evidence>
<comment type="similarity">
    <text evidence="10">Belongs to the transferrin family.</text>
</comment>
<evidence type="ECO:0000256" key="7">
    <source>
        <dbReference type="ARBA" id="ARBA00023004"/>
    </source>
</evidence>
<feature type="disulfide bond" evidence="13">
    <location>
        <begin position="28"/>
        <end position="64"/>
    </location>
</feature>
<evidence type="ECO:0000256" key="11">
    <source>
        <dbReference type="PIRSR" id="PIRSR002549-2"/>
    </source>
</evidence>
<feature type="binding site" evidence="11">
    <location>
        <position position="461"/>
    </location>
    <ligand>
        <name>hydrogencarbonate</name>
        <dbReference type="ChEBI" id="CHEBI:17544"/>
        <label>1</label>
    </ligand>
</feature>
<evidence type="ECO:0000256" key="5">
    <source>
        <dbReference type="ARBA" id="ARBA00022723"/>
    </source>
</evidence>
<sequence>MQLIFPALLSFGILELCLATAEQQVRWCVQSENEQKKCNELKEVLKGTTSPSLTCVKKISYKDCFRAIWKNEADAISVDGGLVYEAVAAPFGLKPIIAEDYGSEKEQQIYSFAVAVVKKGTDFQLKDLKGKKSCHTGLGMSAGWIIPVGKLVELGVLNWNNTNDPIEKEVATFFSDSCVPCAFWTDSRLCHLCTGAGPDQCACSDREPYFGSSGALKCLKDGVGDVSFMEHTTLLETLPTAAKRDKFELLCEDGTRLPIDEYRKCHLGKVSANAVVSRRVNSKEDLIWNLLSEAQKRFGKGKSEIFQLFGSHHGKDLLFKDSTNRFLRLPAKMDHEQYLGYKHMKAVKTLTISKTSPLMPRRMSWCAVSKDEEVKCREWSMVSGLAIECVVAETTEECIDKIMKGEAEAMSLDGGFIYIAGKCGLEIVLAENYSYYAVAVVKKSDANLKWGSLQGKKSCHTGINRAAGWNIPMSLIHDQTNSCEFDKYFSESCAPGADVNSSLCALCVGSPGRGDLNKCAANSKEKYYGYTGAFRCLAENKGDVAFVKHSTVLENTDGQNKESWAQNLKSGDFELLCLDGKRKPVREAKNCHLAQVPNHAVVSRPDKAAFVRHILLNQQDLFGTNGTEWQMFQMFQSKTKDVLFTDNTECLSNVPDKRTYEKYLGPEYIKVIESLRKCSDTSDLLTICEFINP</sequence>
<keyword evidence="2" id="KW-0813">Transport</keyword>
<keyword evidence="4" id="KW-0964">Secreted</keyword>
<dbReference type="InterPro" id="IPR018195">
    <property type="entry name" value="Transferrin_Fe_BS"/>
</dbReference>
<dbReference type="GeneTree" id="ENSGT00940000156055"/>
<feature type="signal peptide" evidence="14">
    <location>
        <begin position="1"/>
        <end position="19"/>
    </location>
</feature>
<feature type="chain" id="PRO_5029571833" description="Transferrin-like domain-containing protein" evidence="14">
    <location>
        <begin position="20"/>
        <end position="693"/>
    </location>
</feature>
<gene>
    <name evidence="16" type="primary">LOC100915670</name>
</gene>
<evidence type="ECO:0000313" key="16">
    <source>
        <dbReference type="Ensembl" id="ENSSHAP00000016164.2"/>
    </source>
</evidence>
<dbReference type="GO" id="GO:0006826">
    <property type="term" value="P:iron ion transport"/>
    <property type="evidence" value="ECO:0007669"/>
    <property type="project" value="UniProtKB-KW"/>
</dbReference>
<dbReference type="InterPro" id="IPR001156">
    <property type="entry name" value="Transferrin-like_dom"/>
</dbReference>
<dbReference type="GO" id="GO:0046872">
    <property type="term" value="F:metal ion binding"/>
    <property type="evidence" value="ECO:0007669"/>
    <property type="project" value="UniProtKB-KW"/>
</dbReference>
<name>G3WL59_SARHA</name>
<reference evidence="16" key="2">
    <citation type="submission" date="2025-08" db="UniProtKB">
        <authorList>
            <consortium name="Ensembl"/>
        </authorList>
    </citation>
    <scope>IDENTIFICATION</scope>
</reference>
<feature type="disulfide bond" evidence="13">
    <location>
        <begin position="577"/>
        <end position="591"/>
    </location>
</feature>
<feature type="binding site" evidence="12">
    <location>
        <position position="435"/>
    </location>
    <ligand>
        <name>Fe(3+)</name>
        <dbReference type="ChEBI" id="CHEBI:29034"/>
        <label>1</label>
    </ligand>
</feature>
<dbReference type="PANTHER" id="PTHR11485:SF31">
    <property type="entry name" value="SEROTRANSFERRIN"/>
    <property type="match status" value="1"/>
</dbReference>
<feature type="disulfide bond" evidence="13">
    <location>
        <begin position="134"/>
        <end position="218"/>
    </location>
</feature>
<dbReference type="GO" id="GO:0005615">
    <property type="term" value="C:extracellular space"/>
    <property type="evidence" value="ECO:0007669"/>
    <property type="project" value="InterPro"/>
</dbReference>
<evidence type="ECO:0000256" key="1">
    <source>
        <dbReference type="ARBA" id="ARBA00004613"/>
    </source>
</evidence>
<evidence type="ECO:0000256" key="13">
    <source>
        <dbReference type="PIRSR" id="PIRSR002549-4"/>
    </source>
</evidence>
<feature type="binding site" evidence="11">
    <location>
        <position position="467"/>
    </location>
    <ligand>
        <name>hydrogencarbonate</name>
        <dbReference type="ChEBI" id="CHEBI:17544"/>
        <label>1</label>
    </ligand>
</feature>
<reference evidence="16 17" key="1">
    <citation type="journal article" date="2011" name="Proc. Natl. Acad. Sci. U.S.A.">
        <title>Genetic diversity and population structure of the endangered marsupial Sarcophilus harrisii (Tasmanian devil).</title>
        <authorList>
            <person name="Miller W."/>
            <person name="Hayes V.M."/>
            <person name="Ratan A."/>
            <person name="Petersen D.C."/>
            <person name="Wittekindt N.E."/>
            <person name="Miller J."/>
            <person name="Walenz B."/>
            <person name="Knight J."/>
            <person name="Qi J."/>
            <person name="Zhao F."/>
            <person name="Wang Q."/>
            <person name="Bedoya-Reina O.C."/>
            <person name="Katiyar N."/>
            <person name="Tomsho L.P."/>
            <person name="Kasson L.M."/>
            <person name="Hardie R.A."/>
            <person name="Woodbridge P."/>
            <person name="Tindall E.A."/>
            <person name="Bertelsen M.F."/>
            <person name="Dixon D."/>
            <person name="Pyecroft S."/>
            <person name="Helgen K.M."/>
            <person name="Lesk A.M."/>
            <person name="Pringle T.H."/>
            <person name="Patterson N."/>
            <person name="Zhang Y."/>
            <person name="Kreiss A."/>
            <person name="Woods G.M."/>
            <person name="Jones M.E."/>
            <person name="Schuster S.C."/>
        </authorList>
    </citation>
    <scope>NUCLEOTIDE SEQUENCE [LARGE SCALE GENOMIC DNA]</scope>
</reference>
<evidence type="ECO:0000313" key="17">
    <source>
        <dbReference type="Proteomes" id="UP000007648"/>
    </source>
</evidence>
<dbReference type="PROSITE" id="PS00205">
    <property type="entry name" value="TRANSFERRIN_LIKE_1"/>
    <property type="match status" value="1"/>
</dbReference>
<dbReference type="PIRSF" id="PIRSF002549">
    <property type="entry name" value="Transferrin"/>
    <property type="match status" value="1"/>
</dbReference>
<evidence type="ECO:0000256" key="14">
    <source>
        <dbReference type="SAM" id="SignalP"/>
    </source>
</evidence>
<dbReference type="PANTHER" id="PTHR11485">
    <property type="entry name" value="TRANSFERRIN"/>
    <property type="match status" value="1"/>
</dbReference>
<feature type="disulfide bond" evidence="13">
    <location>
        <begin position="38"/>
        <end position="55"/>
    </location>
</feature>
<feature type="disulfide bond" evidence="13">
    <location>
        <begin position="459"/>
        <end position="536"/>
    </location>
</feature>
<dbReference type="SMART" id="SM00094">
    <property type="entry name" value="TR_FER"/>
    <property type="match status" value="2"/>
</dbReference>
<keyword evidence="3" id="KW-0410">Iron transport</keyword>
<feature type="disulfide bond" evidence="13">
    <location>
        <begin position="376"/>
        <end position="389"/>
    </location>
</feature>
<keyword evidence="8" id="KW-0406">Ion transport</keyword>
<feature type="binding site" evidence="12">
    <location>
        <position position="413"/>
    </location>
    <ligand>
        <name>Fe(3+)</name>
        <dbReference type="ChEBI" id="CHEBI:29034"/>
        <label>1</label>
    </ligand>
</feature>
<accession>G3WL59</accession>
<protein>
    <recommendedName>
        <fullName evidence="15">Transferrin-like domain-containing protein</fullName>
    </recommendedName>
</protein>
<dbReference type="Gene3D" id="3.40.190.10">
    <property type="entry name" value="Periplasmic binding protein-like II"/>
    <property type="match status" value="4"/>
</dbReference>
<evidence type="ECO:0000256" key="9">
    <source>
        <dbReference type="ARBA" id="ARBA00023157"/>
    </source>
</evidence>
<feature type="binding site" evidence="11">
    <location>
        <position position="465"/>
    </location>
    <ligand>
        <name>hydrogencarbonate</name>
        <dbReference type="ChEBI" id="CHEBI:17544"/>
        <label>1</label>
    </ligand>
</feature>
<evidence type="ECO:0000256" key="2">
    <source>
        <dbReference type="ARBA" id="ARBA00022448"/>
    </source>
</evidence>
<feature type="disulfide bond" evidence="13">
    <location>
        <begin position="366"/>
        <end position="398"/>
    </location>
</feature>
<dbReference type="PROSITE" id="PS51408">
    <property type="entry name" value="TRANSFERRIN_LIKE_4"/>
    <property type="match status" value="2"/>
</dbReference>
<comment type="subcellular location">
    <subcellularLocation>
        <location evidence="1">Secreted</location>
    </subcellularLocation>
</comment>
<reference evidence="16" key="3">
    <citation type="submission" date="2025-09" db="UniProtKB">
        <authorList>
            <consortium name="Ensembl"/>
        </authorList>
    </citation>
    <scope>IDENTIFICATION</scope>
</reference>
<feature type="domain" description="Transferrin-like" evidence="15">
    <location>
        <begin position="25"/>
        <end position="352"/>
    </location>
</feature>
<feature type="disulfide bond" evidence="13">
    <location>
        <begin position="483"/>
        <end position="678"/>
    </location>
</feature>
<dbReference type="FunFam" id="3.40.190.10:FF:000095">
    <property type="entry name" value="Lactotransferrin"/>
    <property type="match status" value="2"/>
</dbReference>
<feature type="disulfide bond" evidence="13">
    <location>
        <begin position="251"/>
        <end position="265"/>
    </location>
</feature>
<dbReference type="GO" id="GO:0019731">
    <property type="term" value="P:antibacterial humoral response"/>
    <property type="evidence" value="ECO:0007669"/>
    <property type="project" value="TreeGrafter"/>
</dbReference>
<evidence type="ECO:0000256" key="8">
    <source>
        <dbReference type="ARBA" id="ARBA00023065"/>
    </source>
</evidence>
<feature type="disulfide bond" evidence="13">
    <location>
        <begin position="504"/>
        <end position="519"/>
    </location>
</feature>